<protein>
    <submittedName>
        <fullName evidence="2">Uncharacterized protein</fullName>
    </submittedName>
</protein>
<feature type="compositionally biased region" description="Acidic residues" evidence="1">
    <location>
        <begin position="34"/>
        <end position="53"/>
    </location>
</feature>
<organism evidence="2 3">
    <name type="scientific">Lactuca saligna</name>
    <name type="common">Willowleaf lettuce</name>
    <dbReference type="NCBI Taxonomy" id="75948"/>
    <lineage>
        <taxon>Eukaryota</taxon>
        <taxon>Viridiplantae</taxon>
        <taxon>Streptophyta</taxon>
        <taxon>Embryophyta</taxon>
        <taxon>Tracheophyta</taxon>
        <taxon>Spermatophyta</taxon>
        <taxon>Magnoliopsida</taxon>
        <taxon>eudicotyledons</taxon>
        <taxon>Gunneridae</taxon>
        <taxon>Pentapetalae</taxon>
        <taxon>asterids</taxon>
        <taxon>campanulids</taxon>
        <taxon>Asterales</taxon>
        <taxon>Asteraceae</taxon>
        <taxon>Cichorioideae</taxon>
        <taxon>Cichorieae</taxon>
        <taxon>Lactucinae</taxon>
        <taxon>Lactuca</taxon>
    </lineage>
</organism>
<sequence>MECDNSIVKNVKHEEPTSEVGTSGSLNSDMLYHDDDDDDDDDDDEMMDNWDDVDDDFDLDYEGDYMFEILESDDESHYLSIQSRFDNINLPPGVEASFFWLNNLPTSNQLLKFLFYP</sequence>
<feature type="compositionally biased region" description="Polar residues" evidence="1">
    <location>
        <begin position="19"/>
        <end position="28"/>
    </location>
</feature>
<dbReference type="Proteomes" id="UP001177003">
    <property type="component" value="Chromosome 8"/>
</dbReference>
<proteinExistence type="predicted"/>
<evidence type="ECO:0000256" key="1">
    <source>
        <dbReference type="SAM" id="MobiDB-lite"/>
    </source>
</evidence>
<feature type="region of interest" description="Disordered" evidence="1">
    <location>
        <begin position="1"/>
        <end position="53"/>
    </location>
</feature>
<reference evidence="2" key="1">
    <citation type="submission" date="2023-04" db="EMBL/GenBank/DDBJ databases">
        <authorList>
            <person name="Vijverberg K."/>
            <person name="Xiong W."/>
            <person name="Schranz E."/>
        </authorList>
    </citation>
    <scope>NUCLEOTIDE SEQUENCE</scope>
</reference>
<keyword evidence="3" id="KW-1185">Reference proteome</keyword>
<evidence type="ECO:0000313" key="3">
    <source>
        <dbReference type="Proteomes" id="UP001177003"/>
    </source>
</evidence>
<accession>A0AA35ZVD5</accession>
<dbReference type="AlphaFoldDB" id="A0AA35ZVD5"/>
<gene>
    <name evidence="2" type="ORF">LSALG_LOCUS38279</name>
</gene>
<name>A0AA35ZVD5_LACSI</name>
<dbReference type="EMBL" id="OX465084">
    <property type="protein sequence ID" value="CAI9299580.1"/>
    <property type="molecule type" value="Genomic_DNA"/>
</dbReference>
<evidence type="ECO:0000313" key="2">
    <source>
        <dbReference type="EMBL" id="CAI9299580.1"/>
    </source>
</evidence>